<keyword evidence="2" id="KW-1185">Reference proteome</keyword>
<protein>
    <submittedName>
        <fullName evidence="1">Uncharacterized protein</fullName>
    </submittedName>
</protein>
<reference evidence="1 2" key="1">
    <citation type="submission" date="2019-07" db="EMBL/GenBank/DDBJ databases">
        <title>Finished genome of Venturia effusa.</title>
        <authorList>
            <person name="Young C.A."/>
            <person name="Cox M.P."/>
            <person name="Ganley A.R.D."/>
            <person name="David W.J."/>
        </authorList>
    </citation>
    <scope>NUCLEOTIDE SEQUENCE [LARGE SCALE GENOMIC DNA]</scope>
    <source>
        <strain evidence="2">albino</strain>
    </source>
</reference>
<accession>A0A517LKH9</accession>
<organism evidence="1 2">
    <name type="scientific">Venturia effusa</name>
    <dbReference type="NCBI Taxonomy" id="50376"/>
    <lineage>
        <taxon>Eukaryota</taxon>
        <taxon>Fungi</taxon>
        <taxon>Dikarya</taxon>
        <taxon>Ascomycota</taxon>
        <taxon>Pezizomycotina</taxon>
        <taxon>Dothideomycetes</taxon>
        <taxon>Pleosporomycetidae</taxon>
        <taxon>Venturiales</taxon>
        <taxon>Venturiaceae</taxon>
        <taxon>Venturia</taxon>
    </lineage>
</organism>
<evidence type="ECO:0000313" key="1">
    <source>
        <dbReference type="EMBL" id="QDS76066.1"/>
    </source>
</evidence>
<dbReference type="PANTHER" id="PTHR42085">
    <property type="entry name" value="F-BOX DOMAIN-CONTAINING PROTEIN"/>
    <property type="match status" value="1"/>
</dbReference>
<dbReference type="PANTHER" id="PTHR42085:SF2">
    <property type="entry name" value="F-BOX DOMAIN-CONTAINING PROTEIN"/>
    <property type="match status" value="1"/>
</dbReference>
<proteinExistence type="predicted"/>
<gene>
    <name evidence="1" type="ORF">FKW77_005795</name>
</gene>
<dbReference type="Proteomes" id="UP000316270">
    <property type="component" value="Chromosome 14"/>
</dbReference>
<sequence length="697" mass="80371">MRPDNANNTIYILLCPYSTRDGRDPQFIRNSHFGRRNTLASHIDDSDDQYFPDLVLDENNRTSSLTKQLGTGLLRVNRQIFREVLPVLYSQRLCFKDGYTLQEFLRQSGDKLCLLRIVELYDILLPDAYGLGFDGIPKTAYNYMDLDDEALGQDLDLMFSMLAQAISLQELTMFRLQIPQDDQYYFYDRWAELDDKWGEYNEGDFVEDYEEPLLITGQELATLLLPAARVWFEAMDSQGRDWKQTLTLAKKNTVVVDYFPAVYDHVAFFRAVDSLIDPTQVCNVDVEYPRHHRWIWDKETEHQAGLWLRSKELAMGMFGCKLIPNYIGNEWTEEMLETHDMVQESMGKSVSREVQVVPAHQPPFLKLPAEIRNMIYHYALSIQLCDTIGGVQYSDGTSEPPPSDDLLGRYGLVHHCHAGRNFKLHGAKAINVNLVRVNRQISQEALPILYGNHIPIARHQDGYSFLPSIGTNISLMRSFGFDRCVIYDDGFHNFCGYETKCKGYGFLHRRWNAAKTFELLGSAHGLENLDIHALFVDASNGLVSRACPNLCFDSYKDFWSDMNIINGRGLARVIFPITRAMLDFPQKEVQGFQLMFSSLAKRGSISVKAFGPPITKLFDGEQFLAEMDRLAGNPDGICMDVLDDEATVLWTALDDKEWRHPNRDERNSRQDWRWNEWENDLLVWTLRSTRGLRQSMH</sequence>
<dbReference type="AlphaFoldDB" id="A0A517LKH9"/>
<evidence type="ECO:0000313" key="2">
    <source>
        <dbReference type="Proteomes" id="UP000316270"/>
    </source>
</evidence>
<dbReference type="InterPro" id="IPR038883">
    <property type="entry name" value="AN11006-like"/>
</dbReference>
<name>A0A517LKH9_9PEZI</name>
<dbReference type="EMBL" id="CP042198">
    <property type="protein sequence ID" value="QDS76066.1"/>
    <property type="molecule type" value="Genomic_DNA"/>
</dbReference>
<dbReference type="OrthoDB" id="5413827at2759"/>